<reference evidence="3 4" key="1">
    <citation type="journal article" date="2021" name="Sci. Rep.">
        <title>Chromosome anchoring in Senegalese sole (Solea senegalensis) reveals sex-associated markers and genome rearrangements in flatfish.</title>
        <authorList>
            <person name="Guerrero-Cozar I."/>
            <person name="Gomez-Garrido J."/>
            <person name="Berbel C."/>
            <person name="Martinez-Blanch J.F."/>
            <person name="Alioto T."/>
            <person name="Claros M.G."/>
            <person name="Gagnaire P.A."/>
            <person name="Manchado M."/>
        </authorList>
    </citation>
    <scope>NUCLEOTIDE SEQUENCE [LARGE SCALE GENOMIC DNA]</scope>
    <source>
        <strain evidence="3">Sse05_10M</strain>
    </source>
</reference>
<protein>
    <recommendedName>
        <fullName evidence="5">Secreted protein</fullName>
    </recommendedName>
</protein>
<feature type="chain" id="PRO_5043798316" description="Secreted protein" evidence="2">
    <location>
        <begin position="26"/>
        <end position="63"/>
    </location>
</feature>
<dbReference type="EMBL" id="JAGKHQ010000004">
    <property type="protein sequence ID" value="KAG7518246.1"/>
    <property type="molecule type" value="Genomic_DNA"/>
</dbReference>
<evidence type="ECO:0000313" key="3">
    <source>
        <dbReference type="EMBL" id="KAG7518246.1"/>
    </source>
</evidence>
<dbReference type="AlphaFoldDB" id="A0AAV6SKP0"/>
<evidence type="ECO:0000313" key="4">
    <source>
        <dbReference type="Proteomes" id="UP000693946"/>
    </source>
</evidence>
<organism evidence="3 4">
    <name type="scientific">Solea senegalensis</name>
    <name type="common">Senegalese sole</name>
    <dbReference type="NCBI Taxonomy" id="28829"/>
    <lineage>
        <taxon>Eukaryota</taxon>
        <taxon>Metazoa</taxon>
        <taxon>Chordata</taxon>
        <taxon>Craniata</taxon>
        <taxon>Vertebrata</taxon>
        <taxon>Euteleostomi</taxon>
        <taxon>Actinopterygii</taxon>
        <taxon>Neopterygii</taxon>
        <taxon>Teleostei</taxon>
        <taxon>Neoteleostei</taxon>
        <taxon>Acanthomorphata</taxon>
        <taxon>Carangaria</taxon>
        <taxon>Pleuronectiformes</taxon>
        <taxon>Pleuronectoidei</taxon>
        <taxon>Soleidae</taxon>
        <taxon>Solea</taxon>
    </lineage>
</organism>
<feature type="region of interest" description="Disordered" evidence="1">
    <location>
        <begin position="21"/>
        <end position="46"/>
    </location>
</feature>
<proteinExistence type="predicted"/>
<accession>A0AAV6SKP0</accession>
<name>A0AAV6SKP0_SOLSE</name>
<keyword evidence="2" id="KW-0732">Signal</keyword>
<dbReference type="Proteomes" id="UP000693946">
    <property type="component" value="Linkage Group LG12"/>
</dbReference>
<feature type="signal peptide" evidence="2">
    <location>
        <begin position="1"/>
        <end position="25"/>
    </location>
</feature>
<keyword evidence="4" id="KW-1185">Reference proteome</keyword>
<evidence type="ECO:0008006" key="5">
    <source>
        <dbReference type="Google" id="ProtNLM"/>
    </source>
</evidence>
<sequence>MAALLCGAFLLAFTVTLNNPHPTRAHSDRASGLNKRSNGGEHGVGLGKRQCNVATAHLFINDR</sequence>
<comment type="caution">
    <text evidence="3">The sequence shown here is derived from an EMBL/GenBank/DDBJ whole genome shotgun (WGS) entry which is preliminary data.</text>
</comment>
<evidence type="ECO:0000256" key="1">
    <source>
        <dbReference type="SAM" id="MobiDB-lite"/>
    </source>
</evidence>
<gene>
    <name evidence="3" type="ORF">JOB18_029559</name>
</gene>
<evidence type="ECO:0000256" key="2">
    <source>
        <dbReference type="SAM" id="SignalP"/>
    </source>
</evidence>